<reference evidence="2" key="2">
    <citation type="journal article" date="2015" name="Data Brief">
        <title>Shoot transcriptome of the giant reed, Arundo donax.</title>
        <authorList>
            <person name="Barrero R.A."/>
            <person name="Guerrero F.D."/>
            <person name="Moolhuijzen P."/>
            <person name="Goolsby J.A."/>
            <person name="Tidwell J."/>
            <person name="Bellgard S.E."/>
            <person name="Bellgard M.I."/>
        </authorList>
    </citation>
    <scope>NUCLEOTIDE SEQUENCE</scope>
    <source>
        <tissue evidence="2">Shoot tissue taken approximately 20 cm above the soil surface</tissue>
    </source>
</reference>
<evidence type="ECO:0000313" key="2">
    <source>
        <dbReference type="EMBL" id="JAD41720.1"/>
    </source>
</evidence>
<sequence>MGRSSTRALAVTWGRRSWRGRGGASSSCWHSGPVPPAGVAARPPASTVAQPYRAPQPAGEGTRSAGAVVWGGRGSACGGIPETGSEQQEDDAVSFSHWTLLFWNLLNA</sequence>
<accession>A0A0A8ZY91</accession>
<reference evidence="2" key="1">
    <citation type="submission" date="2014-09" db="EMBL/GenBank/DDBJ databases">
        <authorList>
            <person name="Magalhaes I.L.F."/>
            <person name="Oliveira U."/>
            <person name="Santos F.R."/>
            <person name="Vidigal T.H.D.A."/>
            <person name="Brescovit A.D."/>
            <person name="Santos A.J."/>
        </authorList>
    </citation>
    <scope>NUCLEOTIDE SEQUENCE</scope>
    <source>
        <tissue evidence="2">Shoot tissue taken approximately 20 cm above the soil surface</tissue>
    </source>
</reference>
<proteinExistence type="predicted"/>
<dbReference type="EMBL" id="GBRH01256175">
    <property type="protein sequence ID" value="JAD41720.1"/>
    <property type="molecule type" value="Transcribed_RNA"/>
</dbReference>
<protein>
    <submittedName>
        <fullName evidence="2">Uncharacterized protein</fullName>
    </submittedName>
</protein>
<organism evidence="2">
    <name type="scientific">Arundo donax</name>
    <name type="common">Giant reed</name>
    <name type="synonym">Donax arundinaceus</name>
    <dbReference type="NCBI Taxonomy" id="35708"/>
    <lineage>
        <taxon>Eukaryota</taxon>
        <taxon>Viridiplantae</taxon>
        <taxon>Streptophyta</taxon>
        <taxon>Embryophyta</taxon>
        <taxon>Tracheophyta</taxon>
        <taxon>Spermatophyta</taxon>
        <taxon>Magnoliopsida</taxon>
        <taxon>Liliopsida</taxon>
        <taxon>Poales</taxon>
        <taxon>Poaceae</taxon>
        <taxon>PACMAD clade</taxon>
        <taxon>Arundinoideae</taxon>
        <taxon>Arundineae</taxon>
        <taxon>Arundo</taxon>
    </lineage>
</organism>
<evidence type="ECO:0000256" key="1">
    <source>
        <dbReference type="SAM" id="MobiDB-lite"/>
    </source>
</evidence>
<dbReference type="AlphaFoldDB" id="A0A0A8ZY91"/>
<name>A0A0A8ZY91_ARUDO</name>
<feature type="region of interest" description="Disordered" evidence="1">
    <location>
        <begin position="17"/>
        <end position="67"/>
    </location>
</feature>